<accession>A0A1B6DS06</accession>
<feature type="coiled-coil region" evidence="1">
    <location>
        <begin position="260"/>
        <end position="287"/>
    </location>
</feature>
<dbReference type="AlphaFoldDB" id="A0A1B6DS06"/>
<feature type="signal peptide" evidence="2">
    <location>
        <begin position="1"/>
        <end position="16"/>
    </location>
</feature>
<evidence type="ECO:0000256" key="2">
    <source>
        <dbReference type="SAM" id="SignalP"/>
    </source>
</evidence>
<gene>
    <name evidence="3" type="ORF">g.30910</name>
    <name evidence="4" type="ORF">g.30911</name>
</gene>
<organism evidence="4">
    <name type="scientific">Clastoptera arizonana</name>
    <name type="common">Arizona spittle bug</name>
    <dbReference type="NCBI Taxonomy" id="38151"/>
    <lineage>
        <taxon>Eukaryota</taxon>
        <taxon>Metazoa</taxon>
        <taxon>Ecdysozoa</taxon>
        <taxon>Arthropoda</taxon>
        <taxon>Hexapoda</taxon>
        <taxon>Insecta</taxon>
        <taxon>Pterygota</taxon>
        <taxon>Neoptera</taxon>
        <taxon>Paraneoptera</taxon>
        <taxon>Hemiptera</taxon>
        <taxon>Auchenorrhyncha</taxon>
        <taxon>Cercopoidea</taxon>
        <taxon>Clastopteridae</taxon>
        <taxon>Clastoptera</taxon>
    </lineage>
</organism>
<dbReference type="EMBL" id="GEDC01025501">
    <property type="protein sequence ID" value="JAS11797.1"/>
    <property type="molecule type" value="Transcribed_RNA"/>
</dbReference>
<proteinExistence type="predicted"/>
<evidence type="ECO:0000313" key="3">
    <source>
        <dbReference type="EMBL" id="JAS11797.1"/>
    </source>
</evidence>
<name>A0A1B6DS06_9HEMI</name>
<feature type="non-terminal residue" evidence="4">
    <location>
        <position position="1"/>
    </location>
</feature>
<feature type="coiled-coil region" evidence="1">
    <location>
        <begin position="56"/>
        <end position="87"/>
    </location>
</feature>
<keyword evidence="2" id="KW-0732">Signal</keyword>
<reference evidence="4" key="1">
    <citation type="submission" date="2015-12" db="EMBL/GenBank/DDBJ databases">
        <title>De novo transcriptome assembly of four potential Pierce s Disease insect vectors from Arizona vineyards.</title>
        <authorList>
            <person name="Tassone E.E."/>
        </authorList>
    </citation>
    <scope>NUCLEOTIDE SEQUENCE</scope>
</reference>
<evidence type="ECO:0000313" key="4">
    <source>
        <dbReference type="EMBL" id="JAS28419.1"/>
    </source>
</evidence>
<sequence>YLLVLAILFTFHQCLSVEYSPVRELPEFGNIYYTTEDLKSRLAESWKEYGKQILIYNRLNNSIFKLYEESQKAQDECTAKLTRLKNNIDNYHIVKDLVNQESKILNDSILLYNRINITGFDVQELKSAVETEEVVSNVLKSKLEELKVKSLLQERKVSDSKLALGNLDLENTTNYDKLTSDFLNLLEYNNYLSHEIINLEKTENEMKLMFYRNKIQCDKNFAKLLMEVKQFKEVEGSLAVNVDLLNEFIIKLKGRSTIEVISLIEKLKELKTLNDDLKTKIAVITKNNLSSKTV</sequence>
<protein>
    <submittedName>
        <fullName evidence="4">Uncharacterized protein</fullName>
    </submittedName>
</protein>
<keyword evidence="1" id="KW-0175">Coiled coil</keyword>
<dbReference type="EMBL" id="GEDC01008879">
    <property type="protein sequence ID" value="JAS28419.1"/>
    <property type="molecule type" value="Transcribed_RNA"/>
</dbReference>
<evidence type="ECO:0000256" key="1">
    <source>
        <dbReference type="SAM" id="Coils"/>
    </source>
</evidence>
<feature type="chain" id="PRO_5008581478" evidence="2">
    <location>
        <begin position="17"/>
        <end position="294"/>
    </location>
</feature>